<evidence type="ECO:0000259" key="3">
    <source>
        <dbReference type="Pfam" id="PF00589"/>
    </source>
</evidence>
<dbReference type="Pfam" id="PF13102">
    <property type="entry name" value="Phage_int_SAM_5"/>
    <property type="match status" value="1"/>
</dbReference>
<dbReference type="GO" id="GO:0015074">
    <property type="term" value="P:DNA integration"/>
    <property type="evidence" value="ECO:0007669"/>
    <property type="project" value="InterPro"/>
</dbReference>
<sequence>MATIKFIIQSKGENTQIYLRLSLGRNKLYKRKTSLSIHSDNWSTIKGRPADNFKDVENISNTLNELNTFISKEVNNANTKGVEINGVWLQSKIDIHFNKSEIAELDYITEYGNYFIKNLKYKANDKTKKMGVSIGTQKKYQTIVNKLTAFDKHTKSRTKIIDVNLMFRIKFIDYLSEIDKLGDNTIGRYLKFVKSICLDAEKNGFKVSEQLKNFTGFTIEAPKVILNLNEIEQIKNTKFVNEAHQIARDWLIIGCFTGQRVSDLLRMNVSFIQHIQDFDFIVLTQQKTNKLVQIPIHFEVLEVLNKRDGQFPPIFSNNIDSSKALFNRHLKALTKLAGIDTLVNGNKFDEVKKRYIGGIYPKHELVSSHICRRSFASNHYASELYPTPILMNITAHKTEKMFLTYIGKEPIDYGIQLAKIWQKIGKKNKKAIKPKADLKVVGKASNE</sequence>
<evidence type="ECO:0000313" key="5">
    <source>
        <dbReference type="EMBL" id="MBE7694515.1"/>
    </source>
</evidence>
<dbReference type="RefSeq" id="WP_101955089.1">
    <property type="nucleotide sequence ID" value="NZ_JAJHTL010000003.1"/>
</dbReference>
<dbReference type="InterPro" id="IPR010998">
    <property type="entry name" value="Integrase_recombinase_N"/>
</dbReference>
<keyword evidence="1" id="KW-0238">DNA-binding</keyword>
<dbReference type="Proteomes" id="UP000806077">
    <property type="component" value="Unassembled WGS sequence"/>
</dbReference>
<accession>A0AAP1RE04</accession>
<dbReference type="EMBL" id="WXXV01000003">
    <property type="protein sequence ID" value="MBE7694515.1"/>
    <property type="molecule type" value="Genomic_DNA"/>
</dbReference>
<dbReference type="Gene3D" id="1.10.443.10">
    <property type="entry name" value="Intergrase catalytic core"/>
    <property type="match status" value="1"/>
</dbReference>
<evidence type="ECO:0000313" key="6">
    <source>
        <dbReference type="Proteomes" id="UP000806077"/>
    </source>
</evidence>
<dbReference type="GO" id="GO:0003677">
    <property type="term" value="F:DNA binding"/>
    <property type="evidence" value="ECO:0007669"/>
    <property type="project" value="UniProtKB-KW"/>
</dbReference>
<proteinExistence type="predicted"/>
<comment type="caution">
    <text evidence="5">The sequence shown here is derived from an EMBL/GenBank/DDBJ whole genome shotgun (WGS) entry which is preliminary data.</text>
</comment>
<dbReference type="InterPro" id="IPR002104">
    <property type="entry name" value="Integrase_catalytic"/>
</dbReference>
<dbReference type="InterPro" id="IPR025269">
    <property type="entry name" value="SAM-like_dom"/>
</dbReference>
<protein>
    <submittedName>
        <fullName evidence="5">Tyrosine-type recombinase/integrase</fullName>
    </submittedName>
</protein>
<dbReference type="GO" id="GO:0006310">
    <property type="term" value="P:DNA recombination"/>
    <property type="evidence" value="ECO:0007669"/>
    <property type="project" value="UniProtKB-KW"/>
</dbReference>
<dbReference type="Pfam" id="PF00589">
    <property type="entry name" value="Phage_integrase"/>
    <property type="match status" value="1"/>
</dbReference>
<feature type="domain" description="Phage integrase SAM-like" evidence="4">
    <location>
        <begin position="117"/>
        <end position="212"/>
    </location>
</feature>
<evidence type="ECO:0000256" key="2">
    <source>
        <dbReference type="ARBA" id="ARBA00023172"/>
    </source>
</evidence>
<keyword evidence="6" id="KW-1185">Reference proteome</keyword>
<dbReference type="InterPro" id="IPR013762">
    <property type="entry name" value="Integrase-like_cat_sf"/>
</dbReference>
<name>A0AAP1RE04_9FLAO</name>
<gene>
    <name evidence="5" type="ORF">F7645_03600</name>
</gene>
<keyword evidence="2" id="KW-0233">DNA recombination</keyword>
<dbReference type="SUPFAM" id="SSF56349">
    <property type="entry name" value="DNA breaking-rejoining enzymes"/>
    <property type="match status" value="1"/>
</dbReference>
<dbReference type="Gene3D" id="1.10.150.130">
    <property type="match status" value="1"/>
</dbReference>
<feature type="domain" description="Tyr recombinase" evidence="3">
    <location>
        <begin position="253"/>
        <end position="406"/>
    </location>
</feature>
<evidence type="ECO:0000256" key="1">
    <source>
        <dbReference type="ARBA" id="ARBA00023125"/>
    </source>
</evidence>
<organism evidence="5 6">
    <name type="scientific">Tenacibaculum finnmarkense genomovar finnmarkense</name>
    <dbReference type="NCBI Taxonomy" id="1458503"/>
    <lineage>
        <taxon>Bacteria</taxon>
        <taxon>Pseudomonadati</taxon>
        <taxon>Bacteroidota</taxon>
        <taxon>Flavobacteriia</taxon>
        <taxon>Flavobacteriales</taxon>
        <taxon>Flavobacteriaceae</taxon>
        <taxon>Tenacibaculum</taxon>
        <taxon>Tenacibaculum finnmarkense</taxon>
    </lineage>
</organism>
<reference evidence="5 6" key="1">
    <citation type="journal article" date="2020" name="Int. J. Syst. Evol. Microbiol.">
        <title>Tenacibaculum piscium sp. nov., isolated from skin ulcers of sea-farmed fish, and description of Tenacibaculum finnmarkense sp. nov. with subdivision into genomovars finnmarkense and ulcerans.</title>
        <authorList>
            <person name="Olsen A.B."/>
            <person name="Spilsberg B."/>
            <person name="Nilsen H.K."/>
            <person name="Lagesen K."/>
            <person name="Gulla S."/>
            <person name="Avendano-Herrera R."/>
            <person name="Irgang R."/>
            <person name="Duchaud E."/>
            <person name="Colquhoun D.J."/>
        </authorList>
    </citation>
    <scope>NUCLEOTIDE SEQUENCE [LARGE SCALE GENOMIC DNA]</scope>
    <source>
        <strain evidence="5 6">TNO037</strain>
    </source>
</reference>
<dbReference type="InterPro" id="IPR011010">
    <property type="entry name" value="DNA_brk_join_enz"/>
</dbReference>
<evidence type="ECO:0000259" key="4">
    <source>
        <dbReference type="Pfam" id="PF13102"/>
    </source>
</evidence>
<dbReference type="AlphaFoldDB" id="A0AAP1RE04"/>